<evidence type="ECO:0000313" key="6">
    <source>
        <dbReference type="EMBL" id="KPL70435.1"/>
    </source>
</evidence>
<dbReference type="InterPro" id="IPR050087">
    <property type="entry name" value="AON_synthase_class-II"/>
</dbReference>
<evidence type="ECO:0000259" key="5">
    <source>
        <dbReference type="Pfam" id="PF00155"/>
    </source>
</evidence>
<keyword evidence="3 4" id="KW-0663">Pyridoxal phosphate</keyword>
<proteinExistence type="inferred from homology"/>
<reference evidence="6 7" key="1">
    <citation type="submission" date="2015-07" db="EMBL/GenBank/DDBJ databases">
        <title>Genome sequence of Leptolinea tardivitalis DSM 16556.</title>
        <authorList>
            <person name="Hemp J."/>
            <person name="Ward L.M."/>
            <person name="Pace L.A."/>
            <person name="Fischer W.W."/>
        </authorList>
    </citation>
    <scope>NUCLEOTIDE SEQUENCE [LARGE SCALE GENOMIC DNA]</scope>
    <source>
        <strain evidence="6 7">YMTK-2</strain>
    </source>
</reference>
<evidence type="ECO:0000256" key="3">
    <source>
        <dbReference type="ARBA" id="ARBA00022898"/>
    </source>
</evidence>
<dbReference type="GO" id="GO:0030170">
    <property type="term" value="F:pyridoxal phosphate binding"/>
    <property type="evidence" value="ECO:0007669"/>
    <property type="project" value="InterPro"/>
</dbReference>
<comment type="caution">
    <text evidence="6">The sequence shown here is derived from an EMBL/GenBank/DDBJ whole genome shotgun (WGS) entry which is preliminary data.</text>
</comment>
<dbReference type="InterPro" id="IPR015422">
    <property type="entry name" value="PyrdxlP-dep_Trfase_small"/>
</dbReference>
<dbReference type="GO" id="GO:0016740">
    <property type="term" value="F:transferase activity"/>
    <property type="evidence" value="ECO:0007669"/>
    <property type="project" value="UniProtKB-KW"/>
</dbReference>
<evidence type="ECO:0000256" key="1">
    <source>
        <dbReference type="ARBA" id="ARBA00001933"/>
    </source>
</evidence>
<comment type="similarity">
    <text evidence="4">Belongs to the class-II pyridoxal-phosphate-dependent aminotransferase family.</text>
</comment>
<evidence type="ECO:0000256" key="4">
    <source>
        <dbReference type="RuleBase" id="RU003693"/>
    </source>
</evidence>
<evidence type="ECO:0000313" key="7">
    <source>
        <dbReference type="Proteomes" id="UP000050430"/>
    </source>
</evidence>
<accession>A0A0P6WWH7</accession>
<organism evidence="6 7">
    <name type="scientific">Leptolinea tardivitalis</name>
    <dbReference type="NCBI Taxonomy" id="229920"/>
    <lineage>
        <taxon>Bacteria</taxon>
        <taxon>Bacillati</taxon>
        <taxon>Chloroflexota</taxon>
        <taxon>Anaerolineae</taxon>
        <taxon>Anaerolineales</taxon>
        <taxon>Anaerolineaceae</taxon>
        <taxon>Leptolinea</taxon>
    </lineage>
</organism>
<dbReference type="Pfam" id="PF00155">
    <property type="entry name" value="Aminotran_1_2"/>
    <property type="match status" value="1"/>
</dbReference>
<dbReference type="InterPro" id="IPR015424">
    <property type="entry name" value="PyrdxlP-dep_Trfase"/>
</dbReference>
<dbReference type="SUPFAM" id="SSF53383">
    <property type="entry name" value="PLP-dependent transferases"/>
    <property type="match status" value="1"/>
</dbReference>
<feature type="domain" description="Aminotransferase class I/classII large" evidence="5">
    <location>
        <begin position="63"/>
        <end position="394"/>
    </location>
</feature>
<dbReference type="STRING" id="229920.ADM99_14940"/>
<dbReference type="PATRIC" id="fig|229920.5.peg.347"/>
<dbReference type="InterPro" id="IPR001917">
    <property type="entry name" value="Aminotrans_II_pyridoxalP_BS"/>
</dbReference>
<protein>
    <recommendedName>
        <fullName evidence="5">Aminotransferase class I/classII large domain-containing protein</fullName>
    </recommendedName>
</protein>
<dbReference type="EMBL" id="LGCK01000014">
    <property type="protein sequence ID" value="KPL70435.1"/>
    <property type="molecule type" value="Genomic_DNA"/>
</dbReference>
<dbReference type="InterPro" id="IPR004839">
    <property type="entry name" value="Aminotransferase_I/II_large"/>
</dbReference>
<dbReference type="Proteomes" id="UP000050430">
    <property type="component" value="Unassembled WGS sequence"/>
</dbReference>
<sequence>MAYLLSSIFDIRSGITIIRIHQMKNYPKMKNNHRQKDYQLESPIGSRVIINGQEVDYFSGTGYLGLQSHPDVLKAAADTLARYGLSTATSRGGFGEHPVYHWLEQEACAYFNTEKALFFPSGYMGMSVLVQTNGSGSDHIFIDSAAHYSLWDAALAANKTITPFHHVNPGHLEEIIRSEILPDEHPLVISDAVFPISGEIAPLPDYLKIIEPFNGRIFLDDAHGVGVLGENGRGILEYFNIQSDRVKTCGTLAKALGGYGGIIAGPGDWIDEMDQNSSICIGASPPPLVTAAASARALTIARENPRLRRQLWANVKQARDGLRSLGWELDDTPVPIICLPSLQGQNLASVQKQLFAQGFAVAYVRSYSSTPAGGALRVAVCAQHTSDQINRLVDTMKNLAL</sequence>
<keyword evidence="7" id="KW-1185">Reference proteome</keyword>
<dbReference type="AlphaFoldDB" id="A0A0P6WWH7"/>
<gene>
    <name evidence="6" type="ORF">ADM99_14940</name>
</gene>
<name>A0A0P6WWH7_9CHLR</name>
<dbReference type="InterPro" id="IPR015421">
    <property type="entry name" value="PyrdxlP-dep_Trfase_major"/>
</dbReference>
<dbReference type="Gene3D" id="3.90.1150.10">
    <property type="entry name" value="Aspartate Aminotransferase, domain 1"/>
    <property type="match status" value="1"/>
</dbReference>
<evidence type="ECO:0000256" key="2">
    <source>
        <dbReference type="ARBA" id="ARBA00022679"/>
    </source>
</evidence>
<dbReference type="PROSITE" id="PS00599">
    <property type="entry name" value="AA_TRANSFER_CLASS_2"/>
    <property type="match status" value="1"/>
</dbReference>
<keyword evidence="2" id="KW-0808">Transferase</keyword>
<comment type="cofactor">
    <cofactor evidence="1 4">
        <name>pyridoxal 5'-phosphate</name>
        <dbReference type="ChEBI" id="CHEBI:597326"/>
    </cofactor>
</comment>
<dbReference type="Gene3D" id="3.40.640.10">
    <property type="entry name" value="Type I PLP-dependent aspartate aminotransferase-like (Major domain)"/>
    <property type="match status" value="1"/>
</dbReference>
<dbReference type="PANTHER" id="PTHR13693">
    <property type="entry name" value="CLASS II AMINOTRANSFERASE/8-AMINO-7-OXONONANOATE SYNTHASE"/>
    <property type="match status" value="1"/>
</dbReference>